<evidence type="ECO:0000313" key="9">
    <source>
        <dbReference type="EMBL" id="KAG6793548.1"/>
    </source>
</evidence>
<reference evidence="9" key="1">
    <citation type="journal article" date="2020" name="bioRxiv">
        <title>Hybrid origin of Populus tomentosa Carr. identified through genome sequencing and phylogenomic analysis.</title>
        <authorList>
            <person name="An X."/>
            <person name="Gao K."/>
            <person name="Chen Z."/>
            <person name="Li J."/>
            <person name="Yang X."/>
            <person name="Yang X."/>
            <person name="Zhou J."/>
            <person name="Guo T."/>
            <person name="Zhao T."/>
            <person name="Huang S."/>
            <person name="Miao D."/>
            <person name="Khan W.U."/>
            <person name="Rao P."/>
            <person name="Ye M."/>
            <person name="Lei B."/>
            <person name="Liao W."/>
            <person name="Wang J."/>
            <person name="Ji L."/>
            <person name="Li Y."/>
            <person name="Guo B."/>
            <person name="Mustafa N.S."/>
            <person name="Li S."/>
            <person name="Yun Q."/>
            <person name="Keller S.R."/>
            <person name="Mao J."/>
            <person name="Zhang R."/>
            <person name="Strauss S.H."/>
        </authorList>
    </citation>
    <scope>NUCLEOTIDE SEQUENCE</scope>
    <source>
        <strain evidence="9">GM15</strain>
        <tissue evidence="9">Leaf</tissue>
    </source>
</reference>
<accession>A0A8X8IZH4</accession>
<keyword evidence="4" id="KW-0539">Nucleus</keyword>
<dbReference type="PANTHER" id="PTHR46136:SF19">
    <property type="entry name" value="TRANSCRIPTION FACTOR GTE12"/>
    <property type="match status" value="1"/>
</dbReference>
<dbReference type="AlphaFoldDB" id="A0A8X8IZH4"/>
<feature type="compositionally biased region" description="Polar residues" evidence="7">
    <location>
        <begin position="38"/>
        <end position="52"/>
    </location>
</feature>
<feature type="coiled-coil region" evidence="6">
    <location>
        <begin position="432"/>
        <end position="489"/>
    </location>
</feature>
<keyword evidence="6" id="KW-0175">Coiled coil</keyword>
<dbReference type="Proteomes" id="UP000886885">
    <property type="component" value="Chromosome 1A"/>
</dbReference>
<evidence type="ECO:0000256" key="3">
    <source>
        <dbReference type="ARBA" id="ARBA00023163"/>
    </source>
</evidence>
<feature type="domain" description="Bromo" evidence="8">
    <location>
        <begin position="93"/>
        <end position="165"/>
    </location>
</feature>
<dbReference type="Pfam" id="PF00439">
    <property type="entry name" value="Bromodomain"/>
    <property type="match status" value="1"/>
</dbReference>
<evidence type="ECO:0000259" key="8">
    <source>
        <dbReference type="PROSITE" id="PS50014"/>
    </source>
</evidence>
<keyword evidence="5" id="KW-0103">Bromodomain</keyword>
<comment type="subcellular location">
    <subcellularLocation>
        <location evidence="1">Nucleus</location>
    </subcellularLocation>
</comment>
<keyword evidence="3" id="KW-0804">Transcription</keyword>
<dbReference type="SMART" id="SM00297">
    <property type="entry name" value="BROMO"/>
    <property type="match status" value="1"/>
</dbReference>
<evidence type="ECO:0000256" key="6">
    <source>
        <dbReference type="SAM" id="Coils"/>
    </source>
</evidence>
<dbReference type="InterPro" id="IPR001487">
    <property type="entry name" value="Bromodomain"/>
</dbReference>
<dbReference type="InterPro" id="IPR052442">
    <property type="entry name" value="Env_Response_Regulator"/>
</dbReference>
<evidence type="ECO:0000256" key="4">
    <source>
        <dbReference type="ARBA" id="ARBA00023242"/>
    </source>
</evidence>
<dbReference type="OrthoDB" id="21449at2759"/>
<keyword evidence="2" id="KW-0805">Transcription regulation</keyword>
<evidence type="ECO:0000256" key="5">
    <source>
        <dbReference type="PROSITE-ProRule" id="PRU00035"/>
    </source>
</evidence>
<dbReference type="PANTHER" id="PTHR46136">
    <property type="entry name" value="TRANSCRIPTION FACTOR GTE8"/>
    <property type="match status" value="1"/>
</dbReference>
<sequence length="566" mass="62174">MIASGNVTMKKLTIKIASQRIQAIPGKKLLGAEQSCSASMGENHGSQMTKQKSVAPVSRKRGPPEMIECQQQKRQKMDRTVTQQCSSLLKSLMAHPAGWVFNKPVDPVALKIPDYFTVISNPMDLGTVKSKLGKNFYTSIHEFAADIRLTFSNAMLYNPPSNNVHRMAEELNGIFETGWKALEENWNHEGPKFGSGKISSGCTTQIVSAKQNCLSMPSMHCTMPKRSKTSKENVIRNLSNASAVMEAKPTKPAEMRKSLVSNSYKGADGGGRHACGSTNVKPLLIPVASNCGKCVSNACRCSLQIDSYHTNSDISSERSSGRDQHACSTDTSKLAKSMPATQTSKSDPDSDEAVSALDDENICPGSQLTTPATDAASGEELSSLLAVPLSPTKALRYATIKHRFADTILKAQNKAVLDNGDKADPMKMRQVKERLERRRQEGDLKKARIEAQIRAAEAAARRREETEMKRQREREREAARVELQKMEKTTGIEQNLDILKELEMLCGCSISLNYHLGSGRMEVVKGEIGACIGSPLERLGLFIKDDIEDEDEEFLDEDGEEGEILC</sequence>
<dbReference type="EMBL" id="JAAWWB010000001">
    <property type="protein sequence ID" value="KAG6793548.1"/>
    <property type="molecule type" value="Genomic_DNA"/>
</dbReference>
<evidence type="ECO:0000256" key="1">
    <source>
        <dbReference type="ARBA" id="ARBA00004123"/>
    </source>
</evidence>
<dbReference type="PROSITE" id="PS50014">
    <property type="entry name" value="BROMODOMAIN_2"/>
    <property type="match status" value="1"/>
</dbReference>
<comment type="caution">
    <text evidence="9">The sequence shown here is derived from an EMBL/GenBank/DDBJ whole genome shotgun (WGS) entry which is preliminary data.</text>
</comment>
<dbReference type="InterPro" id="IPR037377">
    <property type="entry name" value="GTE_bromo"/>
</dbReference>
<organism evidence="9 10">
    <name type="scientific">Populus tomentosa</name>
    <name type="common">Chinese white poplar</name>
    <dbReference type="NCBI Taxonomy" id="118781"/>
    <lineage>
        <taxon>Eukaryota</taxon>
        <taxon>Viridiplantae</taxon>
        <taxon>Streptophyta</taxon>
        <taxon>Embryophyta</taxon>
        <taxon>Tracheophyta</taxon>
        <taxon>Spermatophyta</taxon>
        <taxon>Magnoliopsida</taxon>
        <taxon>eudicotyledons</taxon>
        <taxon>Gunneridae</taxon>
        <taxon>Pentapetalae</taxon>
        <taxon>rosids</taxon>
        <taxon>fabids</taxon>
        <taxon>Malpighiales</taxon>
        <taxon>Salicaceae</taxon>
        <taxon>Saliceae</taxon>
        <taxon>Populus</taxon>
    </lineage>
</organism>
<feature type="compositionally biased region" description="Basic and acidic residues" evidence="7">
    <location>
        <begin position="315"/>
        <end position="325"/>
    </location>
</feature>
<protein>
    <recommendedName>
        <fullName evidence="8">Bromo domain-containing protein</fullName>
    </recommendedName>
</protein>
<evidence type="ECO:0000313" key="10">
    <source>
        <dbReference type="Proteomes" id="UP000886885"/>
    </source>
</evidence>
<evidence type="ECO:0000256" key="2">
    <source>
        <dbReference type="ARBA" id="ARBA00023015"/>
    </source>
</evidence>
<dbReference type="GO" id="GO:0005634">
    <property type="term" value="C:nucleus"/>
    <property type="evidence" value="ECO:0007669"/>
    <property type="project" value="UniProtKB-SubCell"/>
</dbReference>
<dbReference type="CDD" id="cd05506">
    <property type="entry name" value="Bromo_plant1"/>
    <property type="match status" value="1"/>
</dbReference>
<keyword evidence="10" id="KW-1185">Reference proteome</keyword>
<proteinExistence type="predicted"/>
<name>A0A8X8IZH4_POPTO</name>
<feature type="region of interest" description="Disordered" evidence="7">
    <location>
        <begin position="312"/>
        <end position="354"/>
    </location>
</feature>
<evidence type="ECO:0000256" key="7">
    <source>
        <dbReference type="SAM" id="MobiDB-lite"/>
    </source>
</evidence>
<feature type="region of interest" description="Disordered" evidence="7">
    <location>
        <begin position="38"/>
        <end position="64"/>
    </location>
</feature>
<gene>
    <name evidence="9" type="ORF">POTOM_002759</name>
</gene>
<feature type="compositionally biased region" description="Polar residues" evidence="7">
    <location>
        <begin position="326"/>
        <end position="345"/>
    </location>
</feature>